<evidence type="ECO:0000256" key="1">
    <source>
        <dbReference type="ARBA" id="ARBA00022654"/>
    </source>
</evidence>
<dbReference type="EC" id="2.3.1.184" evidence="6"/>
<protein>
    <recommendedName>
        <fullName evidence="6">Acyl-homoserine-lactone synthase</fullName>
        <ecNumber evidence="6">2.3.1.184</ecNumber>
    </recommendedName>
    <alternativeName>
        <fullName evidence="6">Autoinducer synthesis protein</fullName>
    </alternativeName>
</protein>
<dbReference type="GO" id="GO:0009372">
    <property type="term" value="P:quorum sensing"/>
    <property type="evidence" value="ECO:0007669"/>
    <property type="project" value="UniProtKB-UniRule"/>
</dbReference>
<evidence type="ECO:0000313" key="7">
    <source>
        <dbReference type="EMBL" id="GER04694.1"/>
    </source>
</evidence>
<dbReference type="PANTHER" id="PTHR39322:SF1">
    <property type="entry name" value="ISOVALERYL-HOMOSERINE LACTONE SYNTHASE"/>
    <property type="match status" value="1"/>
</dbReference>
<dbReference type="Pfam" id="PF00765">
    <property type="entry name" value="Autoind_synth"/>
    <property type="match status" value="1"/>
</dbReference>
<keyword evidence="8" id="KW-1185">Reference proteome</keyword>
<evidence type="ECO:0000313" key="8">
    <source>
        <dbReference type="Proteomes" id="UP000324996"/>
    </source>
</evidence>
<gene>
    <name evidence="7" type="ORF">JCM17846_23760</name>
</gene>
<keyword evidence="3 6" id="KW-0949">S-adenosyl-L-methionine</keyword>
<evidence type="ECO:0000256" key="2">
    <source>
        <dbReference type="ARBA" id="ARBA00022679"/>
    </source>
</evidence>
<organism evidence="7 8">
    <name type="scientific">Iodidimonas nitroreducens</name>
    <dbReference type="NCBI Taxonomy" id="1236968"/>
    <lineage>
        <taxon>Bacteria</taxon>
        <taxon>Pseudomonadati</taxon>
        <taxon>Pseudomonadota</taxon>
        <taxon>Alphaproteobacteria</taxon>
        <taxon>Iodidimonadales</taxon>
        <taxon>Iodidimonadaceae</taxon>
        <taxon>Iodidimonas</taxon>
    </lineage>
</organism>
<dbReference type="GO" id="GO:0061579">
    <property type="term" value="F:N-acyl homoserine lactone synthase activity"/>
    <property type="evidence" value="ECO:0007669"/>
    <property type="project" value="UniProtKB-UniRule"/>
</dbReference>
<dbReference type="PANTHER" id="PTHR39322">
    <property type="entry name" value="ACYL-HOMOSERINE-LACTONE SYNTHASE"/>
    <property type="match status" value="1"/>
</dbReference>
<proteinExistence type="inferred from homology"/>
<dbReference type="Gene3D" id="3.40.630.30">
    <property type="match status" value="1"/>
</dbReference>
<evidence type="ECO:0000256" key="3">
    <source>
        <dbReference type="ARBA" id="ARBA00022691"/>
    </source>
</evidence>
<dbReference type="GO" id="GO:0007165">
    <property type="term" value="P:signal transduction"/>
    <property type="evidence" value="ECO:0007669"/>
    <property type="project" value="TreeGrafter"/>
</dbReference>
<accession>A0A5A7NAD7</accession>
<evidence type="ECO:0000256" key="6">
    <source>
        <dbReference type="RuleBase" id="RU361135"/>
    </source>
</evidence>
<dbReference type="AlphaFoldDB" id="A0A5A7NAD7"/>
<dbReference type="SUPFAM" id="SSF55729">
    <property type="entry name" value="Acyl-CoA N-acyltransferases (Nat)"/>
    <property type="match status" value="1"/>
</dbReference>
<comment type="caution">
    <text evidence="7">The sequence shown here is derived from an EMBL/GenBank/DDBJ whole genome shotgun (WGS) entry which is preliminary data.</text>
</comment>
<keyword evidence="1 5" id="KW-0673">Quorum sensing</keyword>
<dbReference type="RefSeq" id="WP_052371066.1">
    <property type="nucleotide sequence ID" value="NZ_BKCN01000012.1"/>
</dbReference>
<comment type="similarity">
    <text evidence="5 6">Belongs to the autoinducer synthase family.</text>
</comment>
<dbReference type="InterPro" id="IPR016181">
    <property type="entry name" value="Acyl_CoA_acyltransferase"/>
</dbReference>
<reference evidence="7 8" key="1">
    <citation type="submission" date="2019-09" db="EMBL/GenBank/DDBJ databases">
        <title>NBRP : Genome information of microbial organism related human and environment.</title>
        <authorList>
            <person name="Hattori M."/>
            <person name="Oshima K."/>
            <person name="Inaba H."/>
            <person name="Suda W."/>
            <person name="Sakamoto M."/>
            <person name="Iino T."/>
            <person name="Kitahara M."/>
            <person name="Oshida Y."/>
            <person name="Iida T."/>
            <person name="Kudo T."/>
            <person name="Itoh T."/>
            <person name="Ohkuma M."/>
        </authorList>
    </citation>
    <scope>NUCLEOTIDE SEQUENCE [LARGE SCALE GENOMIC DNA]</scope>
    <source>
        <strain evidence="7 8">Q-1</strain>
    </source>
</reference>
<comment type="catalytic activity">
    <reaction evidence="6">
        <text>a fatty acyl-[ACP] + S-adenosyl-L-methionine = an N-acyl-L-homoserine lactone + S-methyl-5'-thioadenosine + holo-[ACP] + H(+)</text>
        <dbReference type="Rhea" id="RHEA:10096"/>
        <dbReference type="Rhea" id="RHEA-COMP:9685"/>
        <dbReference type="Rhea" id="RHEA-COMP:14125"/>
        <dbReference type="ChEBI" id="CHEBI:15378"/>
        <dbReference type="ChEBI" id="CHEBI:17509"/>
        <dbReference type="ChEBI" id="CHEBI:55474"/>
        <dbReference type="ChEBI" id="CHEBI:59789"/>
        <dbReference type="ChEBI" id="CHEBI:64479"/>
        <dbReference type="ChEBI" id="CHEBI:138651"/>
        <dbReference type="EC" id="2.3.1.184"/>
    </reaction>
</comment>
<evidence type="ECO:0000256" key="5">
    <source>
        <dbReference type="PROSITE-ProRule" id="PRU00533"/>
    </source>
</evidence>
<sequence length="205" mass="23129">MVICIPPEQHAEFSALINQTLQHRKTVFIDELGWSIPAQGLIERDEFDDHATYFISIRNQRVLSSTRLLPTDQPHLMSEYFDDLCHGGAPRAPDILEISRMCVSPQMRSPARRSYEISKLVTACLEYSLLRDVRALSFVTSTGFIPSMLRVGLTLLPLGLPRPTETDIISAWQLQVSPHGLDALSSHFKMTLPLMRMADQIRIAA</sequence>
<dbReference type="Proteomes" id="UP000324996">
    <property type="component" value="Unassembled WGS sequence"/>
</dbReference>
<dbReference type="InterPro" id="IPR001690">
    <property type="entry name" value="Autoind_synthase"/>
</dbReference>
<dbReference type="PRINTS" id="PR01549">
    <property type="entry name" value="AUTOINDCRSYN"/>
</dbReference>
<keyword evidence="2 6" id="KW-0808">Transferase</keyword>
<evidence type="ECO:0000256" key="4">
    <source>
        <dbReference type="ARBA" id="ARBA00022929"/>
    </source>
</evidence>
<dbReference type="EMBL" id="BKCN01000012">
    <property type="protein sequence ID" value="GER04694.1"/>
    <property type="molecule type" value="Genomic_DNA"/>
</dbReference>
<name>A0A5A7NAD7_9PROT</name>
<dbReference type="PROSITE" id="PS51187">
    <property type="entry name" value="AUTOINDUCER_SYNTH_2"/>
    <property type="match status" value="1"/>
</dbReference>
<keyword evidence="4 5" id="KW-0071">Autoinducer synthesis</keyword>